<name>A0A0F9RLP0_9ZZZZ</name>
<accession>A0A0F9RLP0</accession>
<dbReference type="AlphaFoldDB" id="A0A0F9RLP0"/>
<proteinExistence type="predicted"/>
<feature type="domain" description="DUF5681" evidence="2">
    <location>
        <begin position="13"/>
        <end position="69"/>
    </location>
</feature>
<dbReference type="Pfam" id="PF18932">
    <property type="entry name" value="DUF5681"/>
    <property type="match status" value="1"/>
</dbReference>
<evidence type="ECO:0000313" key="3">
    <source>
        <dbReference type="EMBL" id="KKN57460.1"/>
    </source>
</evidence>
<evidence type="ECO:0000259" key="2">
    <source>
        <dbReference type="Pfam" id="PF18932"/>
    </source>
</evidence>
<evidence type="ECO:0000256" key="1">
    <source>
        <dbReference type="SAM" id="MobiDB-lite"/>
    </source>
</evidence>
<dbReference type="EMBL" id="LAZR01000801">
    <property type="protein sequence ID" value="KKN57460.1"/>
    <property type="molecule type" value="Genomic_DNA"/>
</dbReference>
<protein>
    <recommendedName>
        <fullName evidence="2">DUF5681 domain-containing protein</fullName>
    </recommendedName>
</protein>
<comment type="caution">
    <text evidence="3">The sequence shown here is derived from an EMBL/GenBank/DDBJ whole genome shotgun (WGS) entry which is preliminary data.</text>
</comment>
<feature type="region of interest" description="Disordered" evidence="1">
    <location>
        <begin position="1"/>
        <end position="31"/>
    </location>
</feature>
<gene>
    <name evidence="3" type="ORF">LCGC14_0561720</name>
</gene>
<reference evidence="3" key="1">
    <citation type="journal article" date="2015" name="Nature">
        <title>Complex archaea that bridge the gap between prokaryotes and eukaryotes.</title>
        <authorList>
            <person name="Spang A."/>
            <person name="Saw J.H."/>
            <person name="Jorgensen S.L."/>
            <person name="Zaremba-Niedzwiedzka K."/>
            <person name="Martijn J."/>
            <person name="Lind A.E."/>
            <person name="van Eijk R."/>
            <person name="Schleper C."/>
            <person name="Guy L."/>
            <person name="Ettema T.J."/>
        </authorList>
    </citation>
    <scope>NUCLEOTIDE SEQUENCE</scope>
</reference>
<sequence>MPEKQGPIKDSRGKWVKGQSGNPKGRPKEGETLTEILREYGAEKIELGGETLSMKAHLAKTIYTAITQGYRLVEGKKIPLNNAAWAKLLEWLYDRVDGRPTENLQISSPEVEVTSEDMAAAAAELVEWRKHRAKTNS</sequence>
<dbReference type="InterPro" id="IPR043736">
    <property type="entry name" value="DUF5681"/>
</dbReference>
<organism evidence="3">
    <name type="scientific">marine sediment metagenome</name>
    <dbReference type="NCBI Taxonomy" id="412755"/>
    <lineage>
        <taxon>unclassified sequences</taxon>
        <taxon>metagenomes</taxon>
        <taxon>ecological metagenomes</taxon>
    </lineage>
</organism>
<feature type="compositionally biased region" description="Basic and acidic residues" evidence="1">
    <location>
        <begin position="1"/>
        <end position="13"/>
    </location>
</feature>